<evidence type="ECO:0008006" key="5">
    <source>
        <dbReference type="Google" id="ProtNLM"/>
    </source>
</evidence>
<evidence type="ECO:0000313" key="3">
    <source>
        <dbReference type="EMBL" id="CAE8633944.1"/>
    </source>
</evidence>
<gene>
    <name evidence="3" type="ORF">PGLA2088_LOCUS1414</name>
</gene>
<comment type="caution">
    <text evidence="3">The sequence shown here is derived from an EMBL/GenBank/DDBJ whole genome shotgun (WGS) entry which is preliminary data.</text>
</comment>
<reference evidence="3" key="1">
    <citation type="submission" date="2021-02" db="EMBL/GenBank/DDBJ databases">
        <authorList>
            <person name="Dougan E. K."/>
            <person name="Rhodes N."/>
            <person name="Thang M."/>
            <person name="Chan C."/>
        </authorList>
    </citation>
    <scope>NUCLEOTIDE SEQUENCE</scope>
</reference>
<sequence length="238" mass="25873">MVAAFKCRFYADGVNIYKRLCNAGPPKTAVTYAYALKLFSKAERQGDVTDIITEVWKNVVKPDAPLFGAMIDAVAEAGKANEAIELLDTMRSHNLVPDVIAWGSAVNACKNARNSTVARFLLDFMIKEGVKPTCIVFTNVVSAHCGSRLVLLQKLKSDMVRMDIKADAFFVGAYVAALLSIKAVSLGSASEAVDLISDLDSERLTEMALVVSEARADQIRLTRFMSIVEVALQRTGFG</sequence>
<keyword evidence="1" id="KW-0677">Repeat</keyword>
<dbReference type="Proteomes" id="UP000626109">
    <property type="component" value="Unassembled WGS sequence"/>
</dbReference>
<feature type="repeat" description="PPR" evidence="2">
    <location>
        <begin position="63"/>
        <end position="97"/>
    </location>
</feature>
<organism evidence="3 4">
    <name type="scientific">Polarella glacialis</name>
    <name type="common">Dinoflagellate</name>
    <dbReference type="NCBI Taxonomy" id="89957"/>
    <lineage>
        <taxon>Eukaryota</taxon>
        <taxon>Sar</taxon>
        <taxon>Alveolata</taxon>
        <taxon>Dinophyceae</taxon>
        <taxon>Suessiales</taxon>
        <taxon>Suessiaceae</taxon>
        <taxon>Polarella</taxon>
    </lineage>
</organism>
<dbReference type="PROSITE" id="PS51375">
    <property type="entry name" value="PPR"/>
    <property type="match status" value="2"/>
</dbReference>
<dbReference type="PANTHER" id="PTHR47447">
    <property type="entry name" value="OS03G0856100 PROTEIN"/>
    <property type="match status" value="1"/>
</dbReference>
<dbReference type="PANTHER" id="PTHR47447:SF17">
    <property type="entry name" value="OS12G0638900 PROTEIN"/>
    <property type="match status" value="1"/>
</dbReference>
<dbReference type="InterPro" id="IPR011990">
    <property type="entry name" value="TPR-like_helical_dom_sf"/>
</dbReference>
<dbReference type="InterPro" id="IPR002885">
    <property type="entry name" value="PPR_rpt"/>
</dbReference>
<evidence type="ECO:0000313" key="4">
    <source>
        <dbReference type="Proteomes" id="UP000626109"/>
    </source>
</evidence>
<name>A0A813H8H7_POLGL</name>
<feature type="repeat" description="PPR" evidence="2">
    <location>
        <begin position="98"/>
        <end position="132"/>
    </location>
</feature>
<dbReference type="EMBL" id="CAJNNW010001091">
    <property type="protein sequence ID" value="CAE8633944.1"/>
    <property type="molecule type" value="Genomic_DNA"/>
</dbReference>
<protein>
    <recommendedName>
        <fullName evidence="5">Pentatricopeptide repeat-containing protein</fullName>
    </recommendedName>
</protein>
<dbReference type="NCBIfam" id="TIGR00756">
    <property type="entry name" value="PPR"/>
    <property type="match status" value="1"/>
</dbReference>
<proteinExistence type="predicted"/>
<evidence type="ECO:0000256" key="2">
    <source>
        <dbReference type="PROSITE-ProRule" id="PRU00708"/>
    </source>
</evidence>
<evidence type="ECO:0000256" key="1">
    <source>
        <dbReference type="ARBA" id="ARBA00022737"/>
    </source>
</evidence>
<dbReference type="AlphaFoldDB" id="A0A813H8H7"/>
<dbReference type="Gene3D" id="1.25.40.10">
    <property type="entry name" value="Tetratricopeptide repeat domain"/>
    <property type="match status" value="1"/>
</dbReference>
<dbReference type="Pfam" id="PF13812">
    <property type="entry name" value="PPR_3"/>
    <property type="match status" value="1"/>
</dbReference>
<accession>A0A813H8H7</accession>